<keyword evidence="4" id="KW-0313">Glucose metabolism</keyword>
<dbReference type="PROSITE" id="PS51918">
    <property type="entry name" value="RADICAL_SAM"/>
    <property type="match status" value="1"/>
</dbReference>
<dbReference type="SUPFAM" id="SSF102114">
    <property type="entry name" value="Radical SAM enzymes"/>
    <property type="match status" value="1"/>
</dbReference>
<dbReference type="GO" id="GO:0051539">
    <property type="term" value="F:4 iron, 4 sulfur cluster binding"/>
    <property type="evidence" value="ECO:0007669"/>
    <property type="project" value="UniProtKB-UniRule"/>
</dbReference>
<dbReference type="CDD" id="cd01335">
    <property type="entry name" value="Radical_SAM"/>
    <property type="match status" value="1"/>
</dbReference>
<evidence type="ECO:0000256" key="6">
    <source>
        <dbReference type="ARBA" id="ARBA00022723"/>
    </source>
</evidence>
<keyword evidence="7 10" id="KW-0560">Oxidoreductase</keyword>
<organism evidence="12 13">
    <name type="scientific">Reinekea blandensis MED297</name>
    <dbReference type="NCBI Taxonomy" id="314283"/>
    <lineage>
        <taxon>Bacteria</taxon>
        <taxon>Pseudomonadati</taxon>
        <taxon>Pseudomonadota</taxon>
        <taxon>Gammaproteobacteria</taxon>
        <taxon>Oceanospirillales</taxon>
        <taxon>Saccharospirillaceae</taxon>
        <taxon>Reinekea</taxon>
    </lineage>
</organism>
<dbReference type="NCBIfam" id="TIGR02493">
    <property type="entry name" value="PFLA"/>
    <property type="match status" value="1"/>
</dbReference>
<keyword evidence="12" id="KW-0670">Pyruvate</keyword>
<protein>
    <recommendedName>
        <fullName evidence="10">Pyruvate formate-lyase-activating enzyme</fullName>
        <ecNumber evidence="10">1.97.1.4</ecNumber>
    </recommendedName>
</protein>
<dbReference type="InterPro" id="IPR013785">
    <property type="entry name" value="Aldolase_TIM"/>
</dbReference>
<dbReference type="Pfam" id="PF13353">
    <property type="entry name" value="Fer4_12"/>
    <property type="match status" value="1"/>
</dbReference>
<name>A4BFV8_9GAMM</name>
<keyword evidence="8 10" id="KW-0408">Iron</keyword>
<evidence type="ECO:0000259" key="11">
    <source>
        <dbReference type="PROSITE" id="PS51918"/>
    </source>
</evidence>
<comment type="subcellular location">
    <subcellularLocation>
        <location evidence="10">Cytoplasm</location>
    </subcellularLocation>
</comment>
<keyword evidence="4" id="KW-0119">Carbohydrate metabolism</keyword>
<gene>
    <name evidence="12" type="ORF">MED297_03767</name>
</gene>
<dbReference type="PROSITE" id="PS01087">
    <property type="entry name" value="RADICAL_ACTIVATING"/>
    <property type="match status" value="1"/>
</dbReference>
<evidence type="ECO:0000256" key="10">
    <source>
        <dbReference type="RuleBase" id="RU362053"/>
    </source>
</evidence>
<evidence type="ECO:0000256" key="8">
    <source>
        <dbReference type="ARBA" id="ARBA00023004"/>
    </source>
</evidence>
<dbReference type="Gene3D" id="3.20.20.70">
    <property type="entry name" value="Aldolase class I"/>
    <property type="match status" value="1"/>
</dbReference>
<comment type="similarity">
    <text evidence="2 10">Belongs to the organic radical-activating enzymes family.</text>
</comment>
<evidence type="ECO:0000313" key="12">
    <source>
        <dbReference type="EMBL" id="EAR08976.1"/>
    </source>
</evidence>
<evidence type="ECO:0000256" key="1">
    <source>
        <dbReference type="ARBA" id="ARBA00002918"/>
    </source>
</evidence>
<dbReference type="HOGENOM" id="CLU_058969_1_0_6"/>
<dbReference type="Proteomes" id="UP000005953">
    <property type="component" value="Unassembled WGS sequence"/>
</dbReference>
<keyword evidence="5 10" id="KW-0949">S-adenosyl-L-methionine</keyword>
<evidence type="ECO:0000256" key="5">
    <source>
        <dbReference type="ARBA" id="ARBA00022691"/>
    </source>
</evidence>
<keyword evidence="12" id="KW-0456">Lyase</keyword>
<comment type="caution">
    <text evidence="12">The sequence shown here is derived from an EMBL/GenBank/DDBJ whole genome shotgun (WGS) entry which is preliminary data.</text>
</comment>
<feature type="domain" description="Radical SAM core" evidence="11">
    <location>
        <begin position="31"/>
        <end position="258"/>
    </location>
</feature>
<dbReference type="STRING" id="314283.MED297_03767"/>
<dbReference type="GO" id="GO:0005737">
    <property type="term" value="C:cytoplasm"/>
    <property type="evidence" value="ECO:0007669"/>
    <property type="project" value="UniProtKB-SubCell"/>
</dbReference>
<dbReference type="PANTHER" id="PTHR30352">
    <property type="entry name" value="PYRUVATE FORMATE-LYASE-ACTIVATING ENZYME"/>
    <property type="match status" value="1"/>
</dbReference>
<evidence type="ECO:0000256" key="4">
    <source>
        <dbReference type="ARBA" id="ARBA00022526"/>
    </source>
</evidence>
<comment type="function">
    <text evidence="10">Activation of pyruvate formate-lyase under anaerobic conditions by generation of an organic free radical, using S-adenosylmethionine and reduced flavodoxin as cosubstrates to produce 5'-deoxy-adenosine.</text>
</comment>
<evidence type="ECO:0000256" key="2">
    <source>
        <dbReference type="ARBA" id="ARBA00009777"/>
    </source>
</evidence>
<dbReference type="InterPro" id="IPR012839">
    <property type="entry name" value="Organic_radical_activase"/>
</dbReference>
<dbReference type="GO" id="GO:0016829">
    <property type="term" value="F:lyase activity"/>
    <property type="evidence" value="ECO:0007669"/>
    <property type="project" value="UniProtKB-KW"/>
</dbReference>
<dbReference type="InterPro" id="IPR001989">
    <property type="entry name" value="Radical_activat_CS"/>
</dbReference>
<dbReference type="EC" id="1.97.1.4" evidence="10"/>
<dbReference type="RefSeq" id="WP_008047556.1">
    <property type="nucleotide sequence ID" value="NZ_CH724154.1"/>
</dbReference>
<dbReference type="AlphaFoldDB" id="A4BFV8"/>
<dbReference type="GO" id="GO:0043365">
    <property type="term" value="F:[formate-C-acetyltransferase]-activating enzyme activity"/>
    <property type="evidence" value="ECO:0007669"/>
    <property type="project" value="UniProtKB-UniRule"/>
</dbReference>
<proteinExistence type="inferred from homology"/>
<dbReference type="InterPro" id="IPR058240">
    <property type="entry name" value="rSAM_sf"/>
</dbReference>
<evidence type="ECO:0000256" key="3">
    <source>
        <dbReference type="ARBA" id="ARBA00022485"/>
    </source>
</evidence>
<keyword evidence="6 10" id="KW-0479">Metal-binding</keyword>
<dbReference type="SFLD" id="SFLDS00029">
    <property type="entry name" value="Radical_SAM"/>
    <property type="match status" value="1"/>
</dbReference>
<sequence>MQDRIPVLNVPKYHADELLGRIHSFESFGTVDGPGTRFVVFLQGCLFRCKYCHNRDTWDLDGGDLYSVTDMVEKILPFARFMDASGGGVTVTGGEPVLQAPYVALLFEKLQQHGIHTCLDTNGYVGVYSDEVHQMIDHTDLVMLDIKHIDDHKHHLLVGVSNQRTLRFARHLADIGKKTRARYVVVPGYSDEPDDVHALAQFLAPMENIEHVELLPYHNLGTHKWKAMGLEYPLEGLQPPSTESMDEIEGIFRSYGLEIIR</sequence>
<dbReference type="InterPro" id="IPR012838">
    <property type="entry name" value="PFL1_activating"/>
</dbReference>
<keyword evidence="10" id="KW-0963">Cytoplasm</keyword>
<evidence type="ECO:0000256" key="9">
    <source>
        <dbReference type="ARBA" id="ARBA00023014"/>
    </source>
</evidence>
<keyword evidence="3 10" id="KW-0004">4Fe-4S</keyword>
<dbReference type="EMBL" id="AAOE01000014">
    <property type="protein sequence ID" value="EAR08976.1"/>
    <property type="molecule type" value="Genomic_DNA"/>
</dbReference>
<keyword evidence="9 10" id="KW-0411">Iron-sulfur</keyword>
<comment type="cofactor">
    <cofactor evidence="10">
        <name>[4Fe-4S] cluster</name>
        <dbReference type="ChEBI" id="CHEBI:49883"/>
    </cofactor>
    <text evidence="10">Binds 1 [4Fe-4S] cluster. The cluster is coordinated with 3 cysteines and an exchangeable S-adenosyl-L-methionine.</text>
</comment>
<keyword evidence="13" id="KW-1185">Reference proteome</keyword>
<dbReference type="PIRSF" id="PIRSF000371">
    <property type="entry name" value="PFL_act_enz"/>
    <property type="match status" value="1"/>
</dbReference>
<dbReference type="GO" id="GO:0006006">
    <property type="term" value="P:glucose metabolic process"/>
    <property type="evidence" value="ECO:0007669"/>
    <property type="project" value="UniProtKB-KW"/>
</dbReference>
<dbReference type="PANTHER" id="PTHR30352:SF5">
    <property type="entry name" value="PYRUVATE FORMATE-LYASE 1-ACTIVATING ENZYME"/>
    <property type="match status" value="1"/>
</dbReference>
<dbReference type="GO" id="GO:0046872">
    <property type="term" value="F:metal ion binding"/>
    <property type="evidence" value="ECO:0007669"/>
    <property type="project" value="UniProtKB-UniRule"/>
</dbReference>
<dbReference type="InterPro" id="IPR034457">
    <property type="entry name" value="Organic_radical-activating"/>
</dbReference>
<dbReference type="InterPro" id="IPR007197">
    <property type="entry name" value="rSAM"/>
</dbReference>
<evidence type="ECO:0000256" key="7">
    <source>
        <dbReference type="ARBA" id="ARBA00023002"/>
    </source>
</evidence>
<comment type="function">
    <text evidence="1">Activation of pyruvate formate-lyase 1 under anaerobic conditions by generation of an organic free radical, using S-adenosylmethionine and reduced flavodoxin as cosubstrates to produce 5'-deoxy-adenosine.</text>
</comment>
<comment type="catalytic activity">
    <reaction evidence="10">
        <text>glycyl-[formate C-acetyltransferase] + reduced [flavodoxin] + S-adenosyl-L-methionine = glycin-2-yl radical-[formate C-acetyltransferase] + semiquinone [flavodoxin] + 5'-deoxyadenosine + L-methionine + H(+)</text>
        <dbReference type="Rhea" id="RHEA:19225"/>
        <dbReference type="Rhea" id="RHEA-COMP:10622"/>
        <dbReference type="Rhea" id="RHEA-COMP:12190"/>
        <dbReference type="Rhea" id="RHEA-COMP:12191"/>
        <dbReference type="Rhea" id="RHEA-COMP:14480"/>
        <dbReference type="ChEBI" id="CHEBI:15378"/>
        <dbReference type="ChEBI" id="CHEBI:17319"/>
        <dbReference type="ChEBI" id="CHEBI:29947"/>
        <dbReference type="ChEBI" id="CHEBI:32722"/>
        <dbReference type="ChEBI" id="CHEBI:57618"/>
        <dbReference type="ChEBI" id="CHEBI:57844"/>
        <dbReference type="ChEBI" id="CHEBI:59789"/>
        <dbReference type="ChEBI" id="CHEBI:140311"/>
        <dbReference type="EC" id="1.97.1.4"/>
    </reaction>
</comment>
<evidence type="ECO:0000313" key="13">
    <source>
        <dbReference type="Proteomes" id="UP000005953"/>
    </source>
</evidence>
<dbReference type="OrthoDB" id="9782387at2"/>
<dbReference type="SFLD" id="SFLDG01066">
    <property type="entry name" value="organic_radical-activating_enz"/>
    <property type="match status" value="1"/>
</dbReference>
<reference evidence="12 13" key="1">
    <citation type="submission" date="2006-02" db="EMBL/GenBank/DDBJ databases">
        <authorList>
            <person name="Pinhassi J."/>
            <person name="Pedros-Alio C."/>
            <person name="Ferriera S."/>
            <person name="Johnson J."/>
            <person name="Kravitz S."/>
            <person name="Halpern A."/>
            <person name="Remington K."/>
            <person name="Beeson K."/>
            <person name="Tran B."/>
            <person name="Rogers Y.-H."/>
            <person name="Friedman R."/>
            <person name="Venter J.C."/>
        </authorList>
    </citation>
    <scope>NUCLEOTIDE SEQUENCE [LARGE SCALE GENOMIC DNA]</scope>
    <source>
        <strain evidence="12 13">MED297</strain>
    </source>
</reference>
<accession>A4BFV8</accession>